<keyword evidence="6" id="KW-0961">Cell wall biogenesis/degradation</keyword>
<keyword evidence="10" id="KW-0121">Carboxypeptidase</keyword>
<keyword evidence="10" id="KW-0645">Protease</keyword>
<dbReference type="PRINTS" id="PR00725">
    <property type="entry name" value="DADACBPTASE1"/>
</dbReference>
<comment type="caution">
    <text evidence="10">The sequence shown here is derived from an EMBL/GenBank/DDBJ whole genome shotgun (WGS) entry which is preliminary data.</text>
</comment>
<keyword evidence="2" id="KW-0732">Signal</keyword>
<keyword evidence="4" id="KW-0133">Cell shape</keyword>
<evidence type="ECO:0000256" key="3">
    <source>
        <dbReference type="ARBA" id="ARBA00022801"/>
    </source>
</evidence>
<evidence type="ECO:0000256" key="6">
    <source>
        <dbReference type="ARBA" id="ARBA00023316"/>
    </source>
</evidence>
<evidence type="ECO:0000259" key="9">
    <source>
        <dbReference type="Pfam" id="PF00768"/>
    </source>
</evidence>
<dbReference type="InterPro" id="IPR018044">
    <property type="entry name" value="Peptidase_S11"/>
</dbReference>
<dbReference type="RefSeq" id="WP_225305316.1">
    <property type="nucleotide sequence ID" value="NZ_JBBMFP010000037.1"/>
</dbReference>
<proteinExistence type="inferred from homology"/>
<comment type="similarity">
    <text evidence="1 7">Belongs to the peptidase S11 family.</text>
</comment>
<evidence type="ECO:0000313" key="10">
    <source>
        <dbReference type="EMBL" id="MEQ2434240.1"/>
    </source>
</evidence>
<evidence type="ECO:0000256" key="8">
    <source>
        <dbReference type="SAM" id="MobiDB-lite"/>
    </source>
</evidence>
<evidence type="ECO:0000256" key="1">
    <source>
        <dbReference type="ARBA" id="ARBA00007164"/>
    </source>
</evidence>
<sequence>MEKREKTAKRMTKRQRRRRQRRRRILAAVMLSVVLLGFSAYFVLGQDKGEMSSWTEQTDTESLKGINSRNAILEELKTGKILADKGADDRIYPASLTKIMTAVLAIENIPDLKESITVPESIFPGLYAEGASMAGFCPGEEAVGTDLLYGVLLPSGAECCLAFADRIAGSEEDFVKMMNDKAGELGMEHTHFTNSTGLQDENHYSTVRDISVLLRYALESDTFRRVFTSSSHSTNPSACHPDGFTFVSTMFREMNSAAVSGGEILGGKTGYTKDAGLCLASLAVIDGKEYILVTAHARGDHETKQYHVEDAVKIYSQIGK</sequence>
<organism evidence="10 11">
    <name type="scientific">Blautia caccae</name>
    <dbReference type="NCBI Taxonomy" id="3133175"/>
    <lineage>
        <taxon>Bacteria</taxon>
        <taxon>Bacillati</taxon>
        <taxon>Bacillota</taxon>
        <taxon>Clostridia</taxon>
        <taxon>Lachnospirales</taxon>
        <taxon>Lachnospiraceae</taxon>
        <taxon>Blautia</taxon>
    </lineage>
</organism>
<dbReference type="InterPro" id="IPR012338">
    <property type="entry name" value="Beta-lactam/transpept-like"/>
</dbReference>
<feature type="domain" description="Peptidase S11 D-alanyl-D-alanine carboxypeptidase A N-terminal" evidence="9">
    <location>
        <begin position="61"/>
        <end position="297"/>
    </location>
</feature>
<evidence type="ECO:0000313" key="11">
    <source>
        <dbReference type="Proteomes" id="UP001457898"/>
    </source>
</evidence>
<gene>
    <name evidence="10" type="ORF">WMO65_24895</name>
</gene>
<dbReference type="Pfam" id="PF00768">
    <property type="entry name" value="Peptidase_S11"/>
    <property type="match status" value="1"/>
</dbReference>
<keyword evidence="11" id="KW-1185">Reference proteome</keyword>
<evidence type="ECO:0000256" key="7">
    <source>
        <dbReference type="RuleBase" id="RU004016"/>
    </source>
</evidence>
<dbReference type="EMBL" id="JBBMFP010000037">
    <property type="protein sequence ID" value="MEQ2434240.1"/>
    <property type="molecule type" value="Genomic_DNA"/>
</dbReference>
<dbReference type="PANTHER" id="PTHR21581:SF6">
    <property type="entry name" value="TRAFFICKING PROTEIN PARTICLE COMPLEX SUBUNIT 12"/>
    <property type="match status" value="1"/>
</dbReference>
<reference evidence="10 11" key="1">
    <citation type="submission" date="2024-03" db="EMBL/GenBank/DDBJ databases">
        <title>Human intestinal bacterial collection.</title>
        <authorList>
            <person name="Pauvert C."/>
            <person name="Hitch T.C.A."/>
            <person name="Clavel T."/>
        </authorList>
    </citation>
    <scope>NUCLEOTIDE SEQUENCE [LARGE SCALE GENOMIC DNA]</scope>
    <source>
        <strain evidence="10 11">CLA-SR-H028</strain>
    </source>
</reference>
<dbReference type="InterPro" id="IPR001967">
    <property type="entry name" value="Peptidase_S11_N"/>
</dbReference>
<dbReference type="PANTHER" id="PTHR21581">
    <property type="entry name" value="D-ALANYL-D-ALANINE CARBOXYPEPTIDASE"/>
    <property type="match status" value="1"/>
</dbReference>
<accession>A0ABV1DV55</accession>
<dbReference type="Proteomes" id="UP001457898">
    <property type="component" value="Unassembled WGS sequence"/>
</dbReference>
<evidence type="ECO:0000256" key="2">
    <source>
        <dbReference type="ARBA" id="ARBA00022729"/>
    </source>
</evidence>
<keyword evidence="3" id="KW-0378">Hydrolase</keyword>
<evidence type="ECO:0000256" key="5">
    <source>
        <dbReference type="ARBA" id="ARBA00022984"/>
    </source>
</evidence>
<protein>
    <submittedName>
        <fullName evidence="10">D-alanyl-D-alanine carboxypeptidase</fullName>
    </submittedName>
</protein>
<dbReference type="Gene3D" id="3.40.710.10">
    <property type="entry name" value="DD-peptidase/beta-lactamase superfamily"/>
    <property type="match status" value="1"/>
</dbReference>
<keyword evidence="5" id="KW-0573">Peptidoglycan synthesis</keyword>
<evidence type="ECO:0000256" key="4">
    <source>
        <dbReference type="ARBA" id="ARBA00022960"/>
    </source>
</evidence>
<dbReference type="SUPFAM" id="SSF56601">
    <property type="entry name" value="beta-lactamase/transpeptidase-like"/>
    <property type="match status" value="1"/>
</dbReference>
<feature type="region of interest" description="Disordered" evidence="8">
    <location>
        <begin position="1"/>
        <end position="21"/>
    </location>
</feature>
<dbReference type="GO" id="GO:0004180">
    <property type="term" value="F:carboxypeptidase activity"/>
    <property type="evidence" value="ECO:0007669"/>
    <property type="project" value="UniProtKB-KW"/>
</dbReference>
<name>A0ABV1DV55_9FIRM</name>